<reference evidence="1" key="1">
    <citation type="journal article" date="2023" name="Plant J.">
        <title>Genome sequences and population genomics provide insights into the demographic history, inbreeding, and mutation load of two 'living fossil' tree species of Dipteronia.</title>
        <authorList>
            <person name="Feng Y."/>
            <person name="Comes H.P."/>
            <person name="Chen J."/>
            <person name="Zhu S."/>
            <person name="Lu R."/>
            <person name="Zhang X."/>
            <person name="Li P."/>
            <person name="Qiu J."/>
            <person name="Olsen K.M."/>
            <person name="Qiu Y."/>
        </authorList>
    </citation>
    <scope>NUCLEOTIDE SEQUENCE</scope>
    <source>
        <strain evidence="1">NBL</strain>
    </source>
</reference>
<name>A0AAE0DW80_9ROSI</name>
<dbReference type="PANTHER" id="PTHR31973">
    <property type="entry name" value="POLYPROTEIN, PUTATIVE-RELATED"/>
    <property type="match status" value="1"/>
</dbReference>
<protein>
    <recommendedName>
        <fullName evidence="3">MULE transposase domain-containing protein</fullName>
    </recommendedName>
</protein>
<evidence type="ECO:0000313" key="2">
    <source>
        <dbReference type="Proteomes" id="UP001281410"/>
    </source>
</evidence>
<evidence type="ECO:0000313" key="1">
    <source>
        <dbReference type="EMBL" id="KAK3193113.1"/>
    </source>
</evidence>
<accession>A0AAE0DW80</accession>
<keyword evidence="2" id="KW-1185">Reference proteome</keyword>
<dbReference type="EMBL" id="JANJYJ010000008">
    <property type="protein sequence ID" value="KAK3193113.1"/>
    <property type="molecule type" value="Genomic_DNA"/>
</dbReference>
<sequence>MDKVRFVVLYDGGWSNSGGKFKYQFGKSRAISVSREISYESLHDIISCLFNVNSNESSIKMKFLFNSPEVLAPIEVVNDDYVQIFLCENSVLNTRTSLCVTTERKIGIIPNTQGPNNERVNENIANVFESDNANGVGLDNIHESVFSPNDFQNVDVFSIGLDIEDEAEGRWPSNLEVPATRSRVSSSDGIRTKSSTIHGSYTSLESVVNNVKEVGVGDLFPSKVEDCKWLVRATKLQDCESFRVRKYQPEHTCSLDTLHFDHRQASSKLIGHYIKSKFEGTSQSYRPNDILEDMKKQCGRTFSYNKAWRAREVALGLARGLLEDSFSILPLYCHMLERKNPGTVIFIDIDAINRFKYFFMALGPSIEGFKSCIHPVKTDQSWHWFFTKLHGLIGEMIDLDLSLTKTQALQRQVARVFPNSLHGICMYHLGQNMKAKFRGVEVHDIFYKCSKAYRVVEFNEIMGQIRGTDARVAQYLIEADPKNWARSHFDERRYCIMTTNIVECLNGILKDARELLVTKLVEHIRGLLQKWFWERREAAAKMSTPMTKWAEKSYVLDRLPCRHALVACNMRRSSCYDYCSHYYHKETLATAYAGSIYHVGPMQEWDMPDDVQSLVVLPPKGYKPSGRPPKKCRPSQGEDIVHWKCGRCRGLGTQ</sequence>
<proteinExistence type="predicted"/>
<dbReference type="Proteomes" id="UP001281410">
    <property type="component" value="Unassembled WGS sequence"/>
</dbReference>
<gene>
    <name evidence="1" type="ORF">Dsin_024423</name>
</gene>
<dbReference type="AlphaFoldDB" id="A0AAE0DW80"/>
<dbReference type="PANTHER" id="PTHR31973:SF113">
    <property type="entry name" value="PROTEIN FAR1-RELATED SEQUENCE 5-LIKE"/>
    <property type="match status" value="1"/>
</dbReference>
<organism evidence="1 2">
    <name type="scientific">Dipteronia sinensis</name>
    <dbReference type="NCBI Taxonomy" id="43782"/>
    <lineage>
        <taxon>Eukaryota</taxon>
        <taxon>Viridiplantae</taxon>
        <taxon>Streptophyta</taxon>
        <taxon>Embryophyta</taxon>
        <taxon>Tracheophyta</taxon>
        <taxon>Spermatophyta</taxon>
        <taxon>Magnoliopsida</taxon>
        <taxon>eudicotyledons</taxon>
        <taxon>Gunneridae</taxon>
        <taxon>Pentapetalae</taxon>
        <taxon>rosids</taxon>
        <taxon>malvids</taxon>
        <taxon>Sapindales</taxon>
        <taxon>Sapindaceae</taxon>
        <taxon>Hippocastanoideae</taxon>
        <taxon>Acereae</taxon>
        <taxon>Dipteronia</taxon>
    </lineage>
</organism>
<comment type="caution">
    <text evidence="1">The sequence shown here is derived from an EMBL/GenBank/DDBJ whole genome shotgun (WGS) entry which is preliminary data.</text>
</comment>
<evidence type="ECO:0008006" key="3">
    <source>
        <dbReference type="Google" id="ProtNLM"/>
    </source>
</evidence>